<name>A0A0L7QMW1_9HYME</name>
<proteinExistence type="predicted"/>
<dbReference type="EMBL" id="KQ414889">
    <property type="protein sequence ID" value="KOC59836.1"/>
    <property type="molecule type" value="Genomic_DNA"/>
</dbReference>
<evidence type="ECO:0000256" key="1">
    <source>
        <dbReference type="SAM" id="MobiDB-lite"/>
    </source>
</evidence>
<accession>A0A0L7QMW1</accession>
<feature type="region of interest" description="Disordered" evidence="1">
    <location>
        <begin position="44"/>
        <end position="98"/>
    </location>
</feature>
<reference evidence="2 3" key="1">
    <citation type="submission" date="2015-07" db="EMBL/GenBank/DDBJ databases">
        <title>The genome of Habropoda laboriosa.</title>
        <authorList>
            <person name="Pan H."/>
            <person name="Kapheim K."/>
        </authorList>
    </citation>
    <scope>NUCLEOTIDE SEQUENCE [LARGE SCALE GENOMIC DNA]</scope>
    <source>
        <strain evidence="2">0110345459</strain>
    </source>
</reference>
<feature type="compositionally biased region" description="Basic and acidic residues" evidence="1">
    <location>
        <begin position="73"/>
        <end position="91"/>
    </location>
</feature>
<evidence type="ECO:0000313" key="2">
    <source>
        <dbReference type="EMBL" id="KOC59836.1"/>
    </source>
</evidence>
<dbReference type="Proteomes" id="UP000053825">
    <property type="component" value="Unassembled WGS sequence"/>
</dbReference>
<feature type="non-terminal residue" evidence="2">
    <location>
        <position position="1"/>
    </location>
</feature>
<evidence type="ECO:0000313" key="3">
    <source>
        <dbReference type="Proteomes" id="UP000053825"/>
    </source>
</evidence>
<feature type="compositionally biased region" description="Polar residues" evidence="1">
    <location>
        <begin position="48"/>
        <end position="72"/>
    </location>
</feature>
<gene>
    <name evidence="2" type="ORF">WH47_10465</name>
</gene>
<keyword evidence="3" id="KW-1185">Reference proteome</keyword>
<dbReference type="AlphaFoldDB" id="A0A0L7QMW1"/>
<protein>
    <submittedName>
        <fullName evidence="2">Uncharacterized protein</fullName>
    </submittedName>
</protein>
<sequence length="122" mass="13506">YSLWKATSKIKETVKVALAIRKIDGTWARSEQAEEFASYLHNTFAPHNANNSNSDNHVDTTTRNSDSNSNPLNEHHSVPTVTAREDHDKVKNMKSSKSPGIDLINCKTGVTGLKITDVRITS</sequence>
<organism evidence="2 3">
    <name type="scientific">Habropoda laboriosa</name>
    <dbReference type="NCBI Taxonomy" id="597456"/>
    <lineage>
        <taxon>Eukaryota</taxon>
        <taxon>Metazoa</taxon>
        <taxon>Ecdysozoa</taxon>
        <taxon>Arthropoda</taxon>
        <taxon>Hexapoda</taxon>
        <taxon>Insecta</taxon>
        <taxon>Pterygota</taxon>
        <taxon>Neoptera</taxon>
        <taxon>Endopterygota</taxon>
        <taxon>Hymenoptera</taxon>
        <taxon>Apocrita</taxon>
        <taxon>Aculeata</taxon>
        <taxon>Apoidea</taxon>
        <taxon>Anthophila</taxon>
        <taxon>Apidae</taxon>
        <taxon>Habropoda</taxon>
    </lineage>
</organism>